<sequence>MQVQPPLLEKETTVLFINTLKTPFITYITKSFADIVMAGKIIENAIRGGKIEAGEATRRFVPRKRDNEVNNMSTYNKRYSKAVTGNPSKVVTARQHGSVRQEPNPRQF</sequence>
<reference evidence="3" key="1">
    <citation type="journal article" date="2019" name="Plant Biotechnol. J.">
        <title>Genome sequencing of the Australian wild diploid species Gossypium australe highlights disease resistance and delayed gland morphogenesis.</title>
        <authorList>
            <person name="Cai Y."/>
            <person name="Cai X."/>
            <person name="Wang Q."/>
            <person name="Wang P."/>
            <person name="Zhang Y."/>
            <person name="Cai C."/>
            <person name="Xu Y."/>
            <person name="Wang K."/>
            <person name="Zhou Z."/>
            <person name="Wang C."/>
            <person name="Geng S."/>
            <person name="Li B."/>
            <person name="Dong Q."/>
            <person name="Hou Y."/>
            <person name="Wang H."/>
            <person name="Ai P."/>
            <person name="Liu Z."/>
            <person name="Yi F."/>
            <person name="Sun M."/>
            <person name="An G."/>
            <person name="Cheng J."/>
            <person name="Zhang Y."/>
            <person name="Shi Q."/>
            <person name="Xie Y."/>
            <person name="Shi X."/>
            <person name="Chang Y."/>
            <person name="Huang F."/>
            <person name="Chen Y."/>
            <person name="Hong S."/>
            <person name="Mi L."/>
            <person name="Sun Q."/>
            <person name="Zhang L."/>
            <person name="Zhou B."/>
            <person name="Peng R."/>
            <person name="Zhang X."/>
            <person name="Liu F."/>
        </authorList>
    </citation>
    <scope>NUCLEOTIDE SEQUENCE [LARGE SCALE GENOMIC DNA]</scope>
    <source>
        <strain evidence="3">cv. PA1801</strain>
    </source>
</reference>
<feature type="compositionally biased region" description="Polar residues" evidence="1">
    <location>
        <begin position="69"/>
        <end position="89"/>
    </location>
</feature>
<keyword evidence="2" id="KW-0808">Transferase</keyword>
<dbReference type="EMBL" id="SMMG02000007">
    <property type="protein sequence ID" value="KAA3464960.1"/>
    <property type="molecule type" value="Genomic_DNA"/>
</dbReference>
<dbReference type="AlphaFoldDB" id="A0A5B6V727"/>
<dbReference type="GO" id="GO:0008168">
    <property type="term" value="F:methyltransferase activity"/>
    <property type="evidence" value="ECO:0007669"/>
    <property type="project" value="UniProtKB-KW"/>
</dbReference>
<feature type="region of interest" description="Disordered" evidence="1">
    <location>
        <begin position="65"/>
        <end position="108"/>
    </location>
</feature>
<name>A0A5B6V727_9ROSI</name>
<evidence type="ECO:0000313" key="2">
    <source>
        <dbReference type="EMBL" id="KAA3464960.1"/>
    </source>
</evidence>
<accession>A0A5B6V727</accession>
<keyword evidence="2" id="KW-0489">Methyltransferase</keyword>
<dbReference type="PANTHER" id="PTHR32108">
    <property type="entry name" value="DNA-DIRECTED RNA POLYMERASE SUBUNIT ALPHA"/>
    <property type="match status" value="1"/>
</dbReference>
<evidence type="ECO:0000313" key="3">
    <source>
        <dbReference type="Proteomes" id="UP000325315"/>
    </source>
</evidence>
<protein>
    <submittedName>
        <fullName evidence="2">Trans-resveratrol di-O-methyltransferase-like</fullName>
    </submittedName>
</protein>
<dbReference type="PANTHER" id="PTHR32108:SF5">
    <property type="entry name" value="DYNACTIN SUBUNIT 1-LIKE"/>
    <property type="match status" value="1"/>
</dbReference>
<organism evidence="2 3">
    <name type="scientific">Gossypium australe</name>
    <dbReference type="NCBI Taxonomy" id="47621"/>
    <lineage>
        <taxon>Eukaryota</taxon>
        <taxon>Viridiplantae</taxon>
        <taxon>Streptophyta</taxon>
        <taxon>Embryophyta</taxon>
        <taxon>Tracheophyta</taxon>
        <taxon>Spermatophyta</taxon>
        <taxon>Magnoliopsida</taxon>
        <taxon>eudicotyledons</taxon>
        <taxon>Gunneridae</taxon>
        <taxon>Pentapetalae</taxon>
        <taxon>rosids</taxon>
        <taxon>malvids</taxon>
        <taxon>Malvales</taxon>
        <taxon>Malvaceae</taxon>
        <taxon>Malvoideae</taxon>
        <taxon>Gossypium</taxon>
    </lineage>
</organism>
<comment type="caution">
    <text evidence="2">The sequence shown here is derived from an EMBL/GenBank/DDBJ whole genome shotgun (WGS) entry which is preliminary data.</text>
</comment>
<dbReference type="Proteomes" id="UP000325315">
    <property type="component" value="Unassembled WGS sequence"/>
</dbReference>
<keyword evidence="3" id="KW-1185">Reference proteome</keyword>
<proteinExistence type="predicted"/>
<evidence type="ECO:0000256" key="1">
    <source>
        <dbReference type="SAM" id="MobiDB-lite"/>
    </source>
</evidence>
<dbReference type="GO" id="GO:0032259">
    <property type="term" value="P:methylation"/>
    <property type="evidence" value="ECO:0007669"/>
    <property type="project" value="UniProtKB-KW"/>
</dbReference>
<gene>
    <name evidence="2" type="ORF">EPI10_000178</name>
</gene>